<dbReference type="Proteomes" id="UP000252698">
    <property type="component" value="Chromosome"/>
</dbReference>
<dbReference type="GeneID" id="95523628"/>
<dbReference type="CDD" id="cd07996">
    <property type="entry name" value="WGR_MMR_like"/>
    <property type="match status" value="1"/>
</dbReference>
<sequence>MRRWEYVEGSASKFWETESEGAVVTVRYGRCGSDGRTQTKEYASAEAASAQVRKTIAEKEKKGYREVGVSAAGTATATGAAAATATAPGAVPGGDTSGLPEADALALPDEDTFVLPASWRRTLHPRRGGVHRVPGKARQEALGKVEDRITEETAWIQEFVDAPRSDAGLADHLRAHVAGSPSPVGAVAMASVVRLPVPDSAWADHWSGRYGLPFAARAAVEMFSVDADWHQSGHRRSAPRLEALARPRHSYWARDRRLPIDRVRALLAAADEETYRTTVEVLAKCRTDALRKIIVSYLVPSETDWVDELCADPEVSAEQDRTLRTMVFSSLNSADQMTRFPYRPDFTDGVAFIATVAEGIGPAIAPLLADSLNGNHYYADGVKLAANSLVELPTDEAFLALLAHADSKHVRPALLDAMRRYPVRAVRLLAAEVRGSSAASSSRTLQLLRGHIGAHHELVSLALGELDAEVVEIVEPLLNPADLIADAPVDALPTVLTTPPWSRPRTQAKAAVVTGLTAVSEPSLEWLPEEQTAWAASSSWYTARHSNGDWEKDTATLHHDLAVGGLRPAWVFVHGPEELVAPLLATWDPTDLWDGEDTFKPIAARFGLAALPLLLRAVPRQPGALAPLLLPFVDAQVARHMADWAARLKSTAATARSWFTRHGVAAAPLLVPDAVGKAGAARRAAEQALTLIAAVHGDTAVRDAARAYGPKTVAAVEALLSADPLERALPARMPVLPGWAEPSLLPQITVRSGGALPVRSVRHALTMLALSKPGEVYPGVASLVETADAASLAEFAWALFEQWQLANLPAKESWALHALGLLGDDETVRRLTPVIRSWPGEGAHHRAVEGLDVLASIGTDVALLHLHGISQRVKFKALKARAQEKIAEVAAGLGLTGEQLSDRLVPDFGLDAEGSTVVDYGTRSFTVGFDEQLRPYVLDGDGKRRKDLPQPGARDEAELAAAERKRFMALKKDVRTIASDQVRRLEAAMVTGRSWTAQEFQELFVGHPLLWHLVRRLVWLSETDDGVRTAFRVAEDRTFADAEDDVFALADDATVRLAHPLHLGEELTTWSEVFADYEILQPFAQLGRTVFELSEEERPGYRLTRFEGLKVPTGKVLGLERRGWERGVPQDAGVERWISKRLTDDCYLVIALDEGIAVGVVDMFPDQILETVWLDSRPSDHWDSRSHLLRFADLDAVTVSELLGDLTELTEGIAS</sequence>
<evidence type="ECO:0000313" key="3">
    <source>
        <dbReference type="Proteomes" id="UP000252698"/>
    </source>
</evidence>
<organism evidence="2 3">
    <name type="scientific">Streptomyces atratus</name>
    <dbReference type="NCBI Taxonomy" id="1893"/>
    <lineage>
        <taxon>Bacteria</taxon>
        <taxon>Bacillati</taxon>
        <taxon>Actinomycetota</taxon>
        <taxon>Actinomycetes</taxon>
        <taxon>Kitasatosporales</taxon>
        <taxon>Streptomycetaceae</taxon>
        <taxon>Streptomyces</taxon>
    </lineage>
</organism>
<dbReference type="InterPro" id="IPR025406">
    <property type="entry name" value="DUF4132"/>
</dbReference>
<dbReference type="InterPro" id="IPR008893">
    <property type="entry name" value="WGR_domain"/>
</dbReference>
<dbReference type="InterPro" id="IPR049809">
    <property type="entry name" value="YehF/YfeS-like_WGR"/>
</dbReference>
<evidence type="ECO:0000313" key="2">
    <source>
        <dbReference type="EMBL" id="AXE81356.1"/>
    </source>
</evidence>
<dbReference type="KEGG" id="sata:C5746_35375"/>
<dbReference type="AlphaFoldDB" id="A0A2Z5JLL4"/>
<gene>
    <name evidence="2" type="ORF">C5746_35375</name>
</gene>
<dbReference type="SUPFAM" id="SSF142921">
    <property type="entry name" value="WGR domain-like"/>
    <property type="match status" value="1"/>
</dbReference>
<dbReference type="Pfam" id="PF13569">
    <property type="entry name" value="DUF4132"/>
    <property type="match status" value="1"/>
</dbReference>
<dbReference type="Pfam" id="PF05406">
    <property type="entry name" value="WGR"/>
    <property type="match status" value="1"/>
</dbReference>
<proteinExistence type="predicted"/>
<name>A0A2Z5JLL4_STRAR</name>
<dbReference type="InterPro" id="IPR036930">
    <property type="entry name" value="WGR_dom_sf"/>
</dbReference>
<feature type="domain" description="WGR" evidence="1">
    <location>
        <begin position="1"/>
        <end position="78"/>
    </location>
</feature>
<dbReference type="PROSITE" id="PS51977">
    <property type="entry name" value="WGR"/>
    <property type="match status" value="1"/>
</dbReference>
<protein>
    <submittedName>
        <fullName evidence="2">DUF4132 domain-containing protein</fullName>
    </submittedName>
</protein>
<dbReference type="EMBL" id="CP027306">
    <property type="protein sequence ID" value="AXE81356.1"/>
    <property type="molecule type" value="Genomic_DNA"/>
</dbReference>
<dbReference type="Gene3D" id="2.20.140.10">
    <property type="entry name" value="WGR domain"/>
    <property type="match status" value="1"/>
</dbReference>
<dbReference type="SMART" id="SM00773">
    <property type="entry name" value="WGR"/>
    <property type="match status" value="1"/>
</dbReference>
<reference evidence="2 3" key="1">
    <citation type="journal article" date="2018" name="Front. Microbiol.">
        <title>Genome Sequencing of Streptomyces atratus SCSIOZH16 and Activation Production of Nocardamine via Metabolic Engineering.</title>
        <authorList>
            <person name="Li Y."/>
            <person name="Zhang C."/>
            <person name="Liu C."/>
            <person name="Ju J."/>
            <person name="Ma J."/>
        </authorList>
    </citation>
    <scope>NUCLEOTIDE SEQUENCE [LARGE SCALE GENOMIC DNA]</scope>
    <source>
        <strain evidence="2 3">SCSIO_ZH16</strain>
    </source>
</reference>
<dbReference type="RefSeq" id="WP_114247763.1">
    <property type="nucleotide sequence ID" value="NZ_CP027306.1"/>
</dbReference>
<evidence type="ECO:0000259" key="1">
    <source>
        <dbReference type="PROSITE" id="PS51977"/>
    </source>
</evidence>
<accession>A0A2Z5JLL4</accession>